<dbReference type="GeneID" id="34716205"/>
<dbReference type="Proteomes" id="UP000065495">
    <property type="component" value="Chromosome 4"/>
</dbReference>
<organism evidence="1 2">
    <name type="scientific">Kluyveromyces marxianus (strain DMKU3-1042 / BCC 29191 / NBRC 104275)</name>
    <name type="common">Yeast</name>
    <name type="synonym">Candida kefyr</name>
    <dbReference type="NCBI Taxonomy" id="1003335"/>
    <lineage>
        <taxon>Eukaryota</taxon>
        <taxon>Fungi</taxon>
        <taxon>Dikarya</taxon>
        <taxon>Ascomycota</taxon>
        <taxon>Saccharomycotina</taxon>
        <taxon>Saccharomycetes</taxon>
        <taxon>Saccharomycetales</taxon>
        <taxon>Saccharomycetaceae</taxon>
        <taxon>Kluyveromyces</taxon>
    </lineage>
</organism>
<name>W0T9Y9_KLUMD</name>
<dbReference type="OrthoDB" id="5328412at2759"/>
<dbReference type="KEGG" id="kmx:KLMA_40216"/>
<protein>
    <submittedName>
        <fullName evidence="1">Uncharacterized protein YNL193W</fullName>
    </submittedName>
</protein>
<dbReference type="RefSeq" id="XP_022676064.1">
    <property type="nucleotide sequence ID" value="XM_022819505.1"/>
</dbReference>
<dbReference type="VEuPathDB" id="FungiDB:KLMA_40216"/>
<dbReference type="AlphaFoldDB" id="W0T9Y9"/>
<dbReference type="EMBL" id="AP012216">
    <property type="protein sequence ID" value="BAO40240.1"/>
    <property type="molecule type" value="Genomic_DNA"/>
</dbReference>
<accession>W0T9Y9</accession>
<gene>
    <name evidence="1" type="ORF">KLMA_40216</name>
</gene>
<evidence type="ECO:0000313" key="1">
    <source>
        <dbReference type="EMBL" id="BAO40240.1"/>
    </source>
</evidence>
<sequence length="526" mass="60746">MSSSDRRRYPKLKKKGLPEHKELVTQDDWYEEAVKLEDGAERWFLSDIRKTLKGYSEAMVAYERALNAENSNAEDTYNIHYNQTRLLLKIYTDYANVDGYINLLQYVNLDGLDLSSVITSIETIVTRFETVLQAYPEKVGWDFLFNTLISYYTFIESENNTSGYALISTLEHFISHFHHLINLELELLESEERSDNVDEAFEEAQFQRDNLAEQSKINLNTGGGIKTREEETAKTELALSTEAFDKEVMTDSLALGYKLVYEVMATICRTENLKDEMLLNIAQKNYLTEMLSKFVPQLDEMAANLEAHHPHNFSELVTIKKSIESLKWIYQRDLESFLKSLDNSDKEGLMSNVELLELAVETFPPEKSWEIRTHLSKTLANLQNILAKEQSDIITGRIKNKDNELSPIVFKLCDIMINRSDNELYRCMIKKAELDQHAEPHTIKEGHLKTIEILERNATTLLTNAKDIAHRSCGFSEYITDKLKRNYIFGQATLRLQMLESTSTALPEDLEDHPYYQALHSAVIRI</sequence>
<evidence type="ECO:0000313" key="2">
    <source>
        <dbReference type="Proteomes" id="UP000065495"/>
    </source>
</evidence>
<reference evidence="1 2" key="1">
    <citation type="journal article" date="2015" name="Biotechnol. Biofuels">
        <title>Genetic basis of the highly efficient yeast Kluyveromyces marxianus: complete genome sequence and transcriptome analyses.</title>
        <authorList>
            <person name="Lertwattanasakul N."/>
            <person name="Kosaka T."/>
            <person name="Hosoyama A."/>
            <person name="Suzuki Y."/>
            <person name="Rodrussamee N."/>
            <person name="Matsutani M."/>
            <person name="Murata M."/>
            <person name="Fujimoto N."/>
            <person name="Suprayogi"/>
            <person name="Tsuchikane K."/>
            <person name="Limtong S."/>
            <person name="Fujita N."/>
            <person name="Yamada M."/>
        </authorList>
    </citation>
    <scope>NUCLEOTIDE SEQUENCE [LARGE SCALE GENOMIC DNA]</scope>
    <source>
        <strain evidence="2">DMKU3-1042 / BCC 29191 / NBRC 104275</strain>
    </source>
</reference>
<proteinExistence type="predicted"/>